<dbReference type="InterPro" id="IPR008921">
    <property type="entry name" value="DNA_pol3_clamp-load_cplx_C"/>
</dbReference>
<proteinExistence type="inferred from homology"/>
<dbReference type="AlphaFoldDB" id="A0A1F6D2X5"/>
<dbReference type="InterPro" id="IPR022754">
    <property type="entry name" value="DNA_pol_III_gamma-3"/>
</dbReference>
<dbReference type="InterPro" id="IPR003593">
    <property type="entry name" value="AAA+_ATPase"/>
</dbReference>
<evidence type="ECO:0000313" key="15">
    <source>
        <dbReference type="EMBL" id="OGG55717.1"/>
    </source>
</evidence>
<dbReference type="NCBIfam" id="NF004046">
    <property type="entry name" value="PRK05563.1"/>
    <property type="match status" value="1"/>
</dbReference>
<dbReference type="SUPFAM" id="SSF48019">
    <property type="entry name" value="post-AAA+ oligomerization domain-like"/>
    <property type="match status" value="1"/>
</dbReference>
<dbReference type="GO" id="GO:0005524">
    <property type="term" value="F:ATP binding"/>
    <property type="evidence" value="ECO:0007669"/>
    <property type="project" value="UniProtKB-KW"/>
</dbReference>
<protein>
    <recommendedName>
        <fullName evidence="11">DNA polymerase III subunit gamma/tau</fullName>
        <ecNumber evidence="11">2.7.7.7</ecNumber>
    </recommendedName>
</protein>
<dbReference type="InterPro" id="IPR012763">
    <property type="entry name" value="DNA_pol_III_sug/sutau_N"/>
</dbReference>
<dbReference type="InterPro" id="IPR050238">
    <property type="entry name" value="DNA_Rep/Repair_Clamp_Loader"/>
</dbReference>
<feature type="region of interest" description="Disordered" evidence="12">
    <location>
        <begin position="582"/>
        <end position="610"/>
    </location>
</feature>
<evidence type="ECO:0000256" key="1">
    <source>
        <dbReference type="ARBA" id="ARBA00006360"/>
    </source>
</evidence>
<dbReference type="InterPro" id="IPR001270">
    <property type="entry name" value="ClpA/B"/>
</dbReference>
<evidence type="ECO:0000256" key="13">
    <source>
        <dbReference type="SAM" id="SignalP"/>
    </source>
</evidence>
<dbReference type="FunFam" id="3.40.50.300:FF:000014">
    <property type="entry name" value="DNA polymerase III subunit gamma/tau"/>
    <property type="match status" value="1"/>
</dbReference>
<dbReference type="PANTHER" id="PTHR11669">
    <property type="entry name" value="REPLICATION FACTOR C / DNA POLYMERASE III GAMMA-TAU SUBUNIT"/>
    <property type="match status" value="1"/>
</dbReference>
<keyword evidence="9 11" id="KW-0239">DNA-directed DNA polymerase</keyword>
<keyword evidence="8 11" id="KW-0067">ATP-binding</keyword>
<organism evidence="15 16">
    <name type="scientific">Handelsmanbacteria sp. (strain RIFCSPLOWO2_12_FULL_64_10)</name>
    <dbReference type="NCBI Taxonomy" id="1817868"/>
    <lineage>
        <taxon>Bacteria</taxon>
        <taxon>Candidatus Handelsmaniibacteriota</taxon>
    </lineage>
</organism>
<dbReference type="GO" id="GO:0003887">
    <property type="term" value="F:DNA-directed DNA polymerase activity"/>
    <property type="evidence" value="ECO:0007669"/>
    <property type="project" value="UniProtKB-KW"/>
</dbReference>
<dbReference type="CDD" id="cd00009">
    <property type="entry name" value="AAA"/>
    <property type="match status" value="1"/>
</dbReference>
<evidence type="ECO:0000256" key="10">
    <source>
        <dbReference type="ARBA" id="ARBA00049244"/>
    </source>
</evidence>
<feature type="region of interest" description="Disordered" evidence="12">
    <location>
        <begin position="420"/>
        <end position="500"/>
    </location>
</feature>
<name>A0A1F6D2X5_HANXR</name>
<dbReference type="FunFam" id="1.10.8.60:FF:000013">
    <property type="entry name" value="DNA polymerase III subunit gamma/tau"/>
    <property type="match status" value="1"/>
</dbReference>
<comment type="catalytic activity">
    <reaction evidence="10 11">
        <text>DNA(n) + a 2'-deoxyribonucleoside 5'-triphosphate = DNA(n+1) + diphosphate</text>
        <dbReference type="Rhea" id="RHEA:22508"/>
        <dbReference type="Rhea" id="RHEA-COMP:17339"/>
        <dbReference type="Rhea" id="RHEA-COMP:17340"/>
        <dbReference type="ChEBI" id="CHEBI:33019"/>
        <dbReference type="ChEBI" id="CHEBI:61560"/>
        <dbReference type="ChEBI" id="CHEBI:173112"/>
        <dbReference type="EC" id="2.7.7.7"/>
    </reaction>
</comment>
<keyword evidence="4 11" id="KW-0235">DNA replication</keyword>
<dbReference type="EC" id="2.7.7.7" evidence="11"/>
<evidence type="ECO:0000256" key="9">
    <source>
        <dbReference type="ARBA" id="ARBA00022932"/>
    </source>
</evidence>
<evidence type="ECO:0000256" key="2">
    <source>
        <dbReference type="ARBA" id="ARBA00022679"/>
    </source>
</evidence>
<evidence type="ECO:0000256" key="5">
    <source>
        <dbReference type="ARBA" id="ARBA00022723"/>
    </source>
</evidence>
<dbReference type="Pfam" id="PF13177">
    <property type="entry name" value="DNA_pol3_delta2"/>
    <property type="match status" value="1"/>
</dbReference>
<evidence type="ECO:0000256" key="4">
    <source>
        <dbReference type="ARBA" id="ARBA00022705"/>
    </source>
</evidence>
<keyword evidence="5" id="KW-0479">Metal-binding</keyword>
<accession>A0A1F6D2X5</accession>
<keyword evidence="7" id="KW-0862">Zinc</keyword>
<comment type="function">
    <text evidence="11">DNA polymerase III is a complex, multichain enzyme responsible for most of the replicative synthesis in bacteria. This DNA polymerase also exhibits 3' to 5' exonuclease activity.</text>
</comment>
<evidence type="ECO:0000256" key="12">
    <source>
        <dbReference type="SAM" id="MobiDB-lite"/>
    </source>
</evidence>
<keyword evidence="3 11" id="KW-0548">Nucleotidyltransferase</keyword>
<evidence type="ECO:0000256" key="7">
    <source>
        <dbReference type="ARBA" id="ARBA00022833"/>
    </source>
</evidence>
<dbReference type="GO" id="GO:0003677">
    <property type="term" value="F:DNA binding"/>
    <property type="evidence" value="ECO:0007669"/>
    <property type="project" value="InterPro"/>
</dbReference>
<evidence type="ECO:0000256" key="8">
    <source>
        <dbReference type="ARBA" id="ARBA00022840"/>
    </source>
</evidence>
<dbReference type="Proteomes" id="UP000178606">
    <property type="component" value="Unassembled WGS sequence"/>
</dbReference>
<keyword evidence="2 11" id="KW-0808">Transferase</keyword>
<evidence type="ECO:0000256" key="11">
    <source>
        <dbReference type="RuleBase" id="RU364063"/>
    </source>
</evidence>
<dbReference type="InterPro" id="IPR027417">
    <property type="entry name" value="P-loop_NTPase"/>
</dbReference>
<dbReference type="Pfam" id="PF22608">
    <property type="entry name" value="DNAX_ATPase_lid"/>
    <property type="match status" value="1"/>
</dbReference>
<comment type="caution">
    <text evidence="15">The sequence shown here is derived from an EMBL/GenBank/DDBJ whole genome shotgun (WGS) entry which is preliminary data.</text>
</comment>
<dbReference type="PRINTS" id="PR00300">
    <property type="entry name" value="CLPPROTEASEA"/>
</dbReference>
<dbReference type="Pfam" id="PF12169">
    <property type="entry name" value="DNA_pol3_gamma3"/>
    <property type="match status" value="1"/>
</dbReference>
<gene>
    <name evidence="11" type="primary">dnaX</name>
    <name evidence="15" type="ORF">A3F84_07665</name>
</gene>
<feature type="compositionally biased region" description="Pro residues" evidence="12">
    <location>
        <begin position="437"/>
        <end position="447"/>
    </location>
</feature>
<dbReference type="NCBIfam" id="TIGR02397">
    <property type="entry name" value="dnaX_nterm"/>
    <property type="match status" value="1"/>
</dbReference>
<evidence type="ECO:0000256" key="3">
    <source>
        <dbReference type="ARBA" id="ARBA00022695"/>
    </source>
</evidence>
<dbReference type="GO" id="GO:0046872">
    <property type="term" value="F:metal ion binding"/>
    <property type="evidence" value="ECO:0007669"/>
    <property type="project" value="UniProtKB-KW"/>
</dbReference>
<keyword evidence="13" id="KW-0732">Signal</keyword>
<dbReference type="GO" id="GO:0006261">
    <property type="term" value="P:DNA-templated DNA replication"/>
    <property type="evidence" value="ECO:0007669"/>
    <property type="project" value="TreeGrafter"/>
</dbReference>
<dbReference type="EMBL" id="MFKF01000062">
    <property type="protein sequence ID" value="OGG55717.1"/>
    <property type="molecule type" value="Genomic_DNA"/>
</dbReference>
<dbReference type="InterPro" id="IPR048448">
    <property type="entry name" value="DnaX-like_C"/>
</dbReference>
<feature type="compositionally biased region" description="Low complexity" evidence="12">
    <location>
        <begin position="465"/>
        <end position="478"/>
    </location>
</feature>
<evidence type="ECO:0000259" key="14">
    <source>
        <dbReference type="SMART" id="SM00382"/>
    </source>
</evidence>
<comment type="subunit">
    <text evidence="11">DNA polymerase III contains a core (composed of alpha, epsilon and theta chains) that associates with a tau subunit. This core dimerizes to form the POLIII' complex. PolIII' associates with the gamma complex (composed of gamma, delta, delta', psi and chi chains) and with the beta chain to form the complete DNA polymerase III complex.</text>
</comment>
<comment type="similarity">
    <text evidence="1 11">Belongs to the DnaX/STICHEL family.</text>
</comment>
<dbReference type="SMART" id="SM00382">
    <property type="entry name" value="AAA"/>
    <property type="match status" value="1"/>
</dbReference>
<keyword evidence="6 11" id="KW-0547">Nucleotide-binding</keyword>
<dbReference type="GO" id="GO:0009360">
    <property type="term" value="C:DNA polymerase III complex"/>
    <property type="evidence" value="ECO:0007669"/>
    <property type="project" value="InterPro"/>
</dbReference>
<evidence type="ECO:0000256" key="6">
    <source>
        <dbReference type="ARBA" id="ARBA00022741"/>
    </source>
</evidence>
<reference evidence="15 16" key="1">
    <citation type="journal article" date="2016" name="Nat. Commun.">
        <title>Thousands of microbial genomes shed light on interconnected biogeochemical processes in an aquifer system.</title>
        <authorList>
            <person name="Anantharaman K."/>
            <person name="Brown C.T."/>
            <person name="Hug L.A."/>
            <person name="Sharon I."/>
            <person name="Castelle C.J."/>
            <person name="Probst A.J."/>
            <person name="Thomas B.C."/>
            <person name="Singh A."/>
            <person name="Wilkins M.J."/>
            <person name="Karaoz U."/>
            <person name="Brodie E.L."/>
            <person name="Williams K.H."/>
            <person name="Hubbard S.S."/>
            <person name="Banfield J.F."/>
        </authorList>
    </citation>
    <scope>NUCLEOTIDE SEQUENCE [LARGE SCALE GENOMIC DNA]</scope>
    <source>
        <strain evidence="16">RIFCSPLOWO2_12_FULL_64_10</strain>
    </source>
</reference>
<dbReference type="PANTHER" id="PTHR11669:SF0">
    <property type="entry name" value="PROTEIN STICHEL-LIKE 2"/>
    <property type="match status" value="1"/>
</dbReference>
<dbReference type="Gene3D" id="3.40.50.300">
    <property type="entry name" value="P-loop containing nucleotide triphosphate hydrolases"/>
    <property type="match status" value="1"/>
</dbReference>
<dbReference type="SUPFAM" id="SSF52540">
    <property type="entry name" value="P-loop containing nucleoside triphosphate hydrolases"/>
    <property type="match status" value="1"/>
</dbReference>
<dbReference type="CDD" id="cd18137">
    <property type="entry name" value="HLD_clamp_pol_III_gamma_tau"/>
    <property type="match status" value="1"/>
</dbReference>
<feature type="signal peptide" evidence="13">
    <location>
        <begin position="1"/>
        <end position="18"/>
    </location>
</feature>
<sequence length="627" mass="68332">MHGLFFFFLFFSSSAVSASSAVKFASPSQVDSRSPPMSYVVMARKWRPLAFDEVVAQSHVTVTLQNAVRAGRIAHAYLFSGPRGSGKTTTARILAKALNCDQGPTPAPCNRCRACESINRGTSLDVLEIDAASNRGIDEIRSLREKVIIGVSKQSGHKVYIIDEVHMLTQEAFNALLKTLEEPPAHVIFILATTERHRVPATILSRCQHFPFRRIPSEDIARQLSRIAQQEGIEIPEEALFLIARRADGAMRDAQSLLDQVVAFAGTSVTTEAVREALGVLDQDLFFRTTDAVLAKDRAAGLNLIEELIGQGGDVGEFVRGLLEHLRNLLVCRIQGGDSGLDLSEADRLRYRTHAEPFPEQDLQRMIQIVSDLDRDIGDVIQPRLHLEIAVLKLIAMEPAVSIDDLLDRLDRLEERLKGGLAAAPPPAPRPAQENAPAPPRPSPALPEPSNRLHAQADESLANRSPSPAEPSAKPSPARGEEGASAKASAPSPAPPVPPGPISLEIVRLKWDEIVGRVKAESISLGAHLDHGTPRAVADETLRVGFPARAAFSASHIRRKKREFEDIAARVLGTRLRVECTLEGSDAEPQPSQNPGEEQEAEQETKTEVASSVQTVLQIFDGEILKR</sequence>
<dbReference type="Gene3D" id="1.10.8.60">
    <property type="match status" value="1"/>
</dbReference>
<feature type="domain" description="AAA+ ATPase" evidence="14">
    <location>
        <begin position="73"/>
        <end position="216"/>
    </location>
</feature>
<dbReference type="Pfam" id="PF20964">
    <property type="entry name" value="DnaX_C"/>
    <property type="match status" value="1"/>
</dbReference>
<evidence type="ECO:0000313" key="16">
    <source>
        <dbReference type="Proteomes" id="UP000178606"/>
    </source>
</evidence>
<dbReference type="Gene3D" id="1.20.272.10">
    <property type="match status" value="1"/>
</dbReference>
<feature type="chain" id="PRO_5009523657" description="DNA polymerase III subunit gamma/tau" evidence="13">
    <location>
        <begin position="19"/>
        <end position="627"/>
    </location>
</feature>
<dbReference type="InterPro" id="IPR045085">
    <property type="entry name" value="HLD_clamp_pol_III_gamma_tau"/>
</dbReference>